<evidence type="ECO:0000313" key="2">
    <source>
        <dbReference type="EMBL" id="MFC4347427.1"/>
    </source>
</evidence>
<feature type="chain" id="PRO_5046320545" evidence="1">
    <location>
        <begin position="28"/>
        <end position="283"/>
    </location>
</feature>
<organism evidence="2 3">
    <name type="scientific">Kordiimonas lipolytica</name>
    <dbReference type="NCBI Taxonomy" id="1662421"/>
    <lineage>
        <taxon>Bacteria</taxon>
        <taxon>Pseudomonadati</taxon>
        <taxon>Pseudomonadota</taxon>
        <taxon>Alphaproteobacteria</taxon>
        <taxon>Kordiimonadales</taxon>
        <taxon>Kordiimonadaceae</taxon>
        <taxon>Kordiimonas</taxon>
    </lineage>
</organism>
<accession>A0ABV8U935</accession>
<comment type="caution">
    <text evidence="2">The sequence shown here is derived from an EMBL/GenBank/DDBJ whole genome shotgun (WGS) entry which is preliminary data.</text>
</comment>
<proteinExistence type="predicted"/>
<evidence type="ECO:0000313" key="3">
    <source>
        <dbReference type="Proteomes" id="UP001595776"/>
    </source>
</evidence>
<sequence length="283" mass="29388">MACKNRNAFKGATATLAAALMTAQVSAADPALLLGDSICDNQADSFDFAWVNANNQNVQPFFLSGNDASNGTITALGHANPFNDSDDVFIALHGWTDLVGDFSGADFATVFLANHASTPQNVTFYVCQSGTVPNGGVSSMAAVARKYPGQAANSTLIGAVNAPSPGTCPALAVNAASEPFNTITTIQPAVYRTGISMTAGHNAAENTLTTAWTDATNTPYPNTTQSFKDYCTGKLAQDPTGASWVLSFLNNVETQFANDYLGLINTNYGGNALATCGPNVQCD</sequence>
<protein>
    <submittedName>
        <fullName evidence="2">Uncharacterized protein</fullName>
    </submittedName>
</protein>
<name>A0ABV8U935_9PROT</name>
<reference evidence="3" key="1">
    <citation type="journal article" date="2019" name="Int. J. Syst. Evol. Microbiol.">
        <title>The Global Catalogue of Microorganisms (GCM) 10K type strain sequencing project: providing services to taxonomists for standard genome sequencing and annotation.</title>
        <authorList>
            <consortium name="The Broad Institute Genomics Platform"/>
            <consortium name="The Broad Institute Genome Sequencing Center for Infectious Disease"/>
            <person name="Wu L."/>
            <person name="Ma J."/>
        </authorList>
    </citation>
    <scope>NUCLEOTIDE SEQUENCE [LARGE SCALE GENOMIC DNA]</scope>
    <source>
        <strain evidence="3">CGMCC 1.15304</strain>
    </source>
</reference>
<gene>
    <name evidence="2" type="ORF">ACFO5Q_06175</name>
</gene>
<dbReference type="RefSeq" id="WP_068153009.1">
    <property type="nucleotide sequence ID" value="NZ_JBHSCR010000003.1"/>
</dbReference>
<keyword evidence="1" id="KW-0732">Signal</keyword>
<keyword evidence="3" id="KW-1185">Reference proteome</keyword>
<evidence type="ECO:0000256" key="1">
    <source>
        <dbReference type="SAM" id="SignalP"/>
    </source>
</evidence>
<feature type="signal peptide" evidence="1">
    <location>
        <begin position="1"/>
        <end position="27"/>
    </location>
</feature>
<dbReference type="Proteomes" id="UP001595776">
    <property type="component" value="Unassembled WGS sequence"/>
</dbReference>
<dbReference type="EMBL" id="JBHSCR010000003">
    <property type="protein sequence ID" value="MFC4347427.1"/>
    <property type="molecule type" value="Genomic_DNA"/>
</dbReference>